<dbReference type="EC" id="2.7.7.24" evidence="3"/>
<keyword evidence="13" id="KW-0167">Capsid protein</keyword>
<keyword evidence="14" id="KW-1185">Reference proteome</keyword>
<evidence type="ECO:0000256" key="2">
    <source>
        <dbReference type="ARBA" id="ARBA00010480"/>
    </source>
</evidence>
<keyword evidence="5" id="KW-0808">Transferase</keyword>
<feature type="domain" description="Nucleotidyl transferase" evidence="12">
    <location>
        <begin position="2"/>
        <end position="238"/>
    </location>
</feature>
<evidence type="ECO:0000313" key="14">
    <source>
        <dbReference type="Proteomes" id="UP000190188"/>
    </source>
</evidence>
<evidence type="ECO:0000256" key="5">
    <source>
        <dbReference type="ARBA" id="ARBA00022679"/>
    </source>
</evidence>
<dbReference type="EMBL" id="MSZX01000002">
    <property type="protein sequence ID" value="OPA80160.1"/>
    <property type="molecule type" value="Genomic_DNA"/>
</dbReference>
<name>A0A1T2XJW4_9BACL</name>
<dbReference type="PANTHER" id="PTHR43532:SF1">
    <property type="entry name" value="GLUCOSE-1-PHOSPHATE THYMIDYLYLTRANSFERASE 1"/>
    <property type="match status" value="1"/>
</dbReference>
<dbReference type="PANTHER" id="PTHR43532">
    <property type="entry name" value="GLUCOSE-1-PHOSPHATE THYMIDYLYLTRANSFERASE"/>
    <property type="match status" value="1"/>
</dbReference>
<evidence type="ECO:0000256" key="8">
    <source>
        <dbReference type="ARBA" id="ARBA00022842"/>
    </source>
</evidence>
<keyword evidence="6" id="KW-0548">Nucleotidyltransferase</keyword>
<comment type="catalytic activity">
    <reaction evidence="11">
        <text>dTTP + alpha-D-glucose 1-phosphate + H(+) = dTDP-alpha-D-glucose + diphosphate</text>
        <dbReference type="Rhea" id="RHEA:15225"/>
        <dbReference type="ChEBI" id="CHEBI:15378"/>
        <dbReference type="ChEBI" id="CHEBI:33019"/>
        <dbReference type="ChEBI" id="CHEBI:37568"/>
        <dbReference type="ChEBI" id="CHEBI:57477"/>
        <dbReference type="ChEBI" id="CHEBI:58601"/>
        <dbReference type="EC" id="2.7.7.24"/>
    </reaction>
</comment>
<protein>
    <recommendedName>
        <fullName evidence="4">Glucose-1-phosphate thymidylyltransferase</fullName>
        <ecNumber evidence="3">2.7.7.24</ecNumber>
    </recommendedName>
    <alternativeName>
        <fullName evidence="10">dTDP-glucose pyrophosphorylase</fullName>
    </alternativeName>
    <alternativeName>
        <fullName evidence="9">dTDP-glucose synthase</fullName>
    </alternativeName>
</protein>
<evidence type="ECO:0000256" key="4">
    <source>
        <dbReference type="ARBA" id="ARBA00017654"/>
    </source>
</evidence>
<comment type="caution">
    <text evidence="13">The sequence shown here is derived from an EMBL/GenBank/DDBJ whole genome shotgun (WGS) entry which is preliminary data.</text>
</comment>
<reference evidence="13 14" key="1">
    <citation type="submission" date="2017-01" db="EMBL/GenBank/DDBJ databases">
        <title>Genome analysis of Paenibacillus selenitrireducens ES3-24.</title>
        <authorList>
            <person name="Xu D."/>
            <person name="Yao R."/>
            <person name="Zheng S."/>
        </authorList>
    </citation>
    <scope>NUCLEOTIDE SEQUENCE [LARGE SCALE GENOMIC DNA]</scope>
    <source>
        <strain evidence="13 14">ES3-24</strain>
    </source>
</reference>
<keyword evidence="8" id="KW-0460">Magnesium</keyword>
<dbReference type="InterPro" id="IPR005835">
    <property type="entry name" value="NTP_transferase_dom"/>
</dbReference>
<dbReference type="OrthoDB" id="9803871at2"/>
<organism evidence="13 14">
    <name type="scientific">Paenibacillus selenitireducens</name>
    <dbReference type="NCBI Taxonomy" id="1324314"/>
    <lineage>
        <taxon>Bacteria</taxon>
        <taxon>Bacillati</taxon>
        <taxon>Bacillota</taxon>
        <taxon>Bacilli</taxon>
        <taxon>Bacillales</taxon>
        <taxon>Paenibacillaceae</taxon>
        <taxon>Paenibacillus</taxon>
    </lineage>
</organism>
<dbReference type="RefSeq" id="WP_078497508.1">
    <property type="nucleotide sequence ID" value="NZ_MSZX01000002.1"/>
</dbReference>
<dbReference type="InterPro" id="IPR029044">
    <property type="entry name" value="Nucleotide-diphossugar_trans"/>
</dbReference>
<sequence length="243" mass="26984">MKGIILAGGTGSRLYPLTKLMNKHLLPVGRFPMICYGIERLRKAGIQDILLIIGKGSAGLYTNFLGSGEEWGVNISYRIQENAGGIAQALGLAKSFVSPQDEFVVLLGDNLFQDNLTPYVKTFQQQPTGSARILLKQVNDPRRYGVPVFNGTDPNLIHYIEEKPKNPQSNYCVTGIYMYDSYVFEAISQIKPSARGEMEITDVNNIYAAMGLLQFDILRGWWTDAGTFESLHEAGMKLRGVKP</sequence>
<comment type="cofactor">
    <cofactor evidence="1">
        <name>Mg(2+)</name>
        <dbReference type="ChEBI" id="CHEBI:18420"/>
    </cofactor>
</comment>
<evidence type="ECO:0000259" key="12">
    <source>
        <dbReference type="Pfam" id="PF00483"/>
    </source>
</evidence>
<dbReference type="GO" id="GO:0046872">
    <property type="term" value="F:metal ion binding"/>
    <property type="evidence" value="ECO:0007669"/>
    <property type="project" value="UniProtKB-KW"/>
</dbReference>
<dbReference type="SUPFAM" id="SSF53448">
    <property type="entry name" value="Nucleotide-diphospho-sugar transferases"/>
    <property type="match status" value="1"/>
</dbReference>
<dbReference type="InterPro" id="IPR005907">
    <property type="entry name" value="G1P_thy_trans_s"/>
</dbReference>
<comment type="similarity">
    <text evidence="2">Belongs to the glucose-1-phosphate thymidylyltransferase family.</text>
</comment>
<dbReference type="GO" id="GO:0008879">
    <property type="term" value="F:glucose-1-phosphate thymidylyltransferase activity"/>
    <property type="evidence" value="ECO:0007669"/>
    <property type="project" value="UniProtKB-EC"/>
</dbReference>
<evidence type="ECO:0000313" key="13">
    <source>
        <dbReference type="EMBL" id="OPA80160.1"/>
    </source>
</evidence>
<keyword evidence="7" id="KW-0479">Metal-binding</keyword>
<evidence type="ECO:0000256" key="10">
    <source>
        <dbReference type="ARBA" id="ARBA00032598"/>
    </source>
</evidence>
<evidence type="ECO:0000256" key="7">
    <source>
        <dbReference type="ARBA" id="ARBA00022723"/>
    </source>
</evidence>
<evidence type="ECO:0000256" key="9">
    <source>
        <dbReference type="ARBA" id="ARBA00032492"/>
    </source>
</evidence>
<accession>A0A1T2XJW4</accession>
<keyword evidence="13" id="KW-0946">Virion</keyword>
<gene>
    <name evidence="13" type="ORF">BVG16_05285</name>
</gene>
<dbReference type="STRING" id="1324314.BVG16_05285"/>
<evidence type="ECO:0000256" key="11">
    <source>
        <dbReference type="ARBA" id="ARBA00049336"/>
    </source>
</evidence>
<proteinExistence type="inferred from homology"/>
<evidence type="ECO:0000256" key="1">
    <source>
        <dbReference type="ARBA" id="ARBA00001946"/>
    </source>
</evidence>
<dbReference type="AlphaFoldDB" id="A0A1T2XJW4"/>
<dbReference type="Pfam" id="PF00483">
    <property type="entry name" value="NTP_transferase"/>
    <property type="match status" value="1"/>
</dbReference>
<dbReference type="Gene3D" id="3.90.550.10">
    <property type="entry name" value="Spore Coat Polysaccharide Biosynthesis Protein SpsA, Chain A"/>
    <property type="match status" value="1"/>
</dbReference>
<dbReference type="Proteomes" id="UP000190188">
    <property type="component" value="Unassembled WGS sequence"/>
</dbReference>
<evidence type="ECO:0000256" key="6">
    <source>
        <dbReference type="ARBA" id="ARBA00022695"/>
    </source>
</evidence>
<evidence type="ECO:0000256" key="3">
    <source>
        <dbReference type="ARBA" id="ARBA00012461"/>
    </source>
</evidence>